<evidence type="ECO:0000313" key="3">
    <source>
        <dbReference type="EMBL" id="BDV34510.1"/>
    </source>
</evidence>
<dbReference type="PANTHER" id="PTHR33279:SF6">
    <property type="entry name" value="SULFUR CARRIER PROTEIN YEDF-RELATED"/>
    <property type="match status" value="1"/>
</dbReference>
<name>A0ABN6VGP5_9HYPH</name>
<dbReference type="PROSITE" id="PS01148">
    <property type="entry name" value="UPF0033"/>
    <property type="match status" value="1"/>
</dbReference>
<dbReference type="SUPFAM" id="SSF64307">
    <property type="entry name" value="SirA-like"/>
    <property type="match status" value="1"/>
</dbReference>
<evidence type="ECO:0000256" key="1">
    <source>
        <dbReference type="ARBA" id="ARBA00008984"/>
    </source>
</evidence>
<evidence type="ECO:0000259" key="2">
    <source>
        <dbReference type="PROSITE" id="PS01148"/>
    </source>
</evidence>
<protein>
    <recommendedName>
        <fullName evidence="2">UPF0033 domain-containing protein</fullName>
    </recommendedName>
</protein>
<dbReference type="Proteomes" id="UP001317629">
    <property type="component" value="Chromosome"/>
</dbReference>
<dbReference type="CDD" id="cd00291">
    <property type="entry name" value="SirA_YedF_YeeD"/>
    <property type="match status" value="1"/>
</dbReference>
<dbReference type="EMBL" id="AP027142">
    <property type="protein sequence ID" value="BDV34510.1"/>
    <property type="molecule type" value="Genomic_DNA"/>
</dbReference>
<accession>A0ABN6VGP5</accession>
<feature type="domain" description="UPF0033" evidence="2">
    <location>
        <begin position="8"/>
        <end position="32"/>
    </location>
</feature>
<evidence type="ECO:0000313" key="4">
    <source>
        <dbReference type="Proteomes" id="UP001317629"/>
    </source>
</evidence>
<organism evidence="3 4">
    <name type="scientific">Methylocystis iwaonis</name>
    <dbReference type="NCBI Taxonomy" id="2885079"/>
    <lineage>
        <taxon>Bacteria</taxon>
        <taxon>Pseudomonadati</taxon>
        <taxon>Pseudomonadota</taxon>
        <taxon>Alphaproteobacteria</taxon>
        <taxon>Hyphomicrobiales</taxon>
        <taxon>Methylocystaceae</taxon>
        <taxon>Methylocystis</taxon>
    </lineage>
</organism>
<dbReference type="Pfam" id="PF01206">
    <property type="entry name" value="TusA"/>
    <property type="match status" value="1"/>
</dbReference>
<comment type="similarity">
    <text evidence="1">Belongs to the sulfur carrier protein TusA family.</text>
</comment>
<keyword evidence="4" id="KW-1185">Reference proteome</keyword>
<proteinExistence type="inferred from homology"/>
<sequence length="77" mass="8601">MTMTEKTVDARGLNCPMPILKTKKALTEIPVGGLLEVLATDSGSMADFEAFARQTGDELVTAEKTAEHYRYVIRRRR</sequence>
<dbReference type="InterPro" id="IPR001455">
    <property type="entry name" value="TusA-like"/>
</dbReference>
<dbReference type="InterPro" id="IPR036868">
    <property type="entry name" value="TusA-like_sf"/>
</dbReference>
<dbReference type="PANTHER" id="PTHR33279">
    <property type="entry name" value="SULFUR CARRIER PROTEIN YEDF-RELATED"/>
    <property type="match status" value="1"/>
</dbReference>
<dbReference type="Gene3D" id="3.30.110.40">
    <property type="entry name" value="TusA-like domain"/>
    <property type="match status" value="1"/>
</dbReference>
<reference evidence="3 4" key="1">
    <citation type="journal article" date="2023" name="Int. J. Syst. Evol. Microbiol.">
        <title>Methylocystis iwaonis sp. nov., a type II methane-oxidizing bacterium from surface soil of a rice paddy field in Japan, and emended description of the genus Methylocystis (ex Whittenbury et al. 1970) Bowman et al. 1993.</title>
        <authorList>
            <person name="Kaise H."/>
            <person name="Sawadogo J.B."/>
            <person name="Alam M.S."/>
            <person name="Ueno C."/>
            <person name="Dianou D."/>
            <person name="Shinjo R."/>
            <person name="Asakawa S."/>
        </authorList>
    </citation>
    <scope>NUCLEOTIDE SEQUENCE [LARGE SCALE GENOMIC DNA]</scope>
    <source>
        <strain evidence="3 4">SS37A-Re</strain>
    </source>
</reference>
<gene>
    <name evidence="3" type="ORF">SS37A_20390</name>
</gene>